<gene>
    <name evidence="2" type="ORF">G5S52_13870</name>
</gene>
<reference evidence="2 3" key="1">
    <citation type="submission" date="2020-02" db="EMBL/GenBank/DDBJ databases">
        <title>The draft genome of Grimontia sedimenta sp. nov., isolated from benthic sediments near coral reefs south of Kuwait.</title>
        <authorList>
            <person name="Mahmoud H.M."/>
            <person name="Jose L."/>
            <person name="Eapen S."/>
        </authorList>
    </citation>
    <scope>NUCLEOTIDE SEQUENCE [LARGE SCALE GENOMIC DNA]</scope>
    <source>
        <strain evidence="2 3">S25</strain>
    </source>
</reference>
<comment type="caution">
    <text evidence="2">The sequence shown here is derived from an EMBL/GenBank/DDBJ whole genome shotgun (WGS) entry which is preliminary data.</text>
</comment>
<evidence type="ECO:0000313" key="3">
    <source>
        <dbReference type="Proteomes" id="UP000473008"/>
    </source>
</evidence>
<keyword evidence="3" id="KW-1185">Reference proteome</keyword>
<keyword evidence="1" id="KW-0732">Signal</keyword>
<feature type="signal peptide" evidence="1">
    <location>
        <begin position="1"/>
        <end position="24"/>
    </location>
</feature>
<evidence type="ECO:0008006" key="4">
    <source>
        <dbReference type="Google" id="ProtNLM"/>
    </source>
</evidence>
<protein>
    <recommendedName>
        <fullName evidence="4">Lipoprotein</fullName>
    </recommendedName>
</protein>
<dbReference type="RefSeq" id="WP_165014798.1">
    <property type="nucleotide sequence ID" value="NZ_JAALDL010000010.1"/>
</dbReference>
<dbReference type="PROSITE" id="PS51257">
    <property type="entry name" value="PROKAR_LIPOPROTEIN"/>
    <property type="match status" value="1"/>
</dbReference>
<evidence type="ECO:0000256" key="1">
    <source>
        <dbReference type="SAM" id="SignalP"/>
    </source>
</evidence>
<name>A0A6M1RGR2_9GAMM</name>
<dbReference type="Proteomes" id="UP000473008">
    <property type="component" value="Unassembled WGS sequence"/>
</dbReference>
<evidence type="ECO:0000313" key="2">
    <source>
        <dbReference type="EMBL" id="NGN98692.1"/>
    </source>
</evidence>
<dbReference type="AlphaFoldDB" id="A0A6M1RGR2"/>
<feature type="chain" id="PRO_5026648096" description="Lipoprotein" evidence="1">
    <location>
        <begin position="25"/>
        <end position="472"/>
    </location>
</feature>
<proteinExistence type="predicted"/>
<accession>A0A6M1RGR2</accession>
<organism evidence="2 3">
    <name type="scientific">Grimontia sedimenti</name>
    <dbReference type="NCBI Taxonomy" id="2711294"/>
    <lineage>
        <taxon>Bacteria</taxon>
        <taxon>Pseudomonadati</taxon>
        <taxon>Pseudomonadota</taxon>
        <taxon>Gammaproteobacteria</taxon>
        <taxon>Vibrionales</taxon>
        <taxon>Vibrionaceae</taxon>
        <taxon>Grimontia</taxon>
    </lineage>
</organism>
<dbReference type="EMBL" id="JAALDL010000010">
    <property type="protein sequence ID" value="NGN98692.1"/>
    <property type="molecule type" value="Genomic_DNA"/>
</dbReference>
<sequence>MLRSRFFFLLFAALLVGCTTPHQTTLFTQNGATCENRLSAYYKKVEHERDFKLPYHQDLRFPHLAFDRFSTSFVGELSSASAQAQWLAYVGHKGKEQLDVALALTPVDTRHQIELKQCQQQLLEETIENSRFWGELENSPPSVPTAYEHWKRVVGVYPVATLVAEGQIEDEQERIKADFGRTLKHPFRYGEPPTHLTPQKVKAMFEEASRYSSLQWPLLTSDESEALLDRFSPLFVVETLSPNDIPGALTLDGQDRILINTQTPVIYRSVTYTRFHGKVLPQLNYALWFPARTAKGHIDPYAGEFDAVNVRITLGEDGAPLILDSIHQCGCYHMVYALSPTLWFTERDDEKPIQNYLFPTTDNGRFEISLTGGEHMISAIHVTDNIQPDITLQAREIKETLMLSDSTGMRQSPFDEFGILEQSLRGERWFLWPFGVRSPGAMRQHGQHAIAFIGERHFDDAFILETLLYQSQ</sequence>